<dbReference type="Pfam" id="PF12698">
    <property type="entry name" value="ABC2_membrane_3"/>
    <property type="match status" value="1"/>
</dbReference>
<gene>
    <name evidence="8" type="ORF">SAMN00017405_0779</name>
</gene>
<keyword evidence="2" id="KW-1003">Cell membrane</keyword>
<evidence type="ECO:0000313" key="9">
    <source>
        <dbReference type="Proteomes" id="UP000192731"/>
    </source>
</evidence>
<proteinExistence type="predicted"/>
<name>A0A1W1UES2_DESTI</name>
<dbReference type="EMBL" id="FWWT01000005">
    <property type="protein sequence ID" value="SMB79596.1"/>
    <property type="molecule type" value="Genomic_DNA"/>
</dbReference>
<dbReference type="InterPro" id="IPR013525">
    <property type="entry name" value="ABC2_TM"/>
</dbReference>
<evidence type="ECO:0000256" key="1">
    <source>
        <dbReference type="ARBA" id="ARBA00004651"/>
    </source>
</evidence>
<dbReference type="STRING" id="656914.SAMN00017405_0779"/>
<sequence length="403" mass="44708">MKLLNFIKNDKDNILKMLVGPIVAIVGLCFIFSKIFVLDIPFAVVDMDNSSLSRTITQQLEIHPGLNVSTYLDSESELEAAIKSKEVVGGIIIPKGFNKDAVKLNGPKASIIVDGTNMLTGGNALSCSSTVLGTLNAGFQLNVLQGGNVLPYSAKQSLSSFSFEERILYDNQLSYMRNMVYILMPFVIQMLFVTGFLVPTLSREKKQLASIEISKKEGRKRILILVARILMIISITIIASFIGLLFTGKLYAVPLRGNVWIYAALMAIFLVNLTAISLVIASVVENMTLFLQFYGMTNLIVMLTSAVPWPEHMMPPGFAAVVKSIWPYIHVALPLKLLNLKGSGWGVMLPYIKEGIGYTLFWLPVGIILYSGMITIKKYKTEKVLEMQDNRKHKREEALESKA</sequence>
<dbReference type="Proteomes" id="UP000192731">
    <property type="component" value="Unassembled WGS sequence"/>
</dbReference>
<reference evidence="8 9" key="1">
    <citation type="submission" date="2017-04" db="EMBL/GenBank/DDBJ databases">
        <authorList>
            <person name="Afonso C.L."/>
            <person name="Miller P.J."/>
            <person name="Scott M.A."/>
            <person name="Spackman E."/>
            <person name="Goraichik I."/>
            <person name="Dimitrov K.M."/>
            <person name="Suarez D.L."/>
            <person name="Swayne D.E."/>
        </authorList>
    </citation>
    <scope>NUCLEOTIDE SEQUENCE [LARGE SCALE GENOMIC DNA]</scope>
    <source>
        <strain evidence="8 9">DSM 11270</strain>
    </source>
</reference>
<evidence type="ECO:0000256" key="2">
    <source>
        <dbReference type="ARBA" id="ARBA00022475"/>
    </source>
</evidence>
<dbReference type="OrthoDB" id="1711024at2"/>
<evidence type="ECO:0000256" key="4">
    <source>
        <dbReference type="ARBA" id="ARBA00022989"/>
    </source>
</evidence>
<feature type="transmembrane region" description="Helical" evidence="6">
    <location>
        <begin position="355"/>
        <end position="376"/>
    </location>
</feature>
<feature type="transmembrane region" description="Helical" evidence="6">
    <location>
        <begin position="222"/>
        <end position="247"/>
    </location>
</feature>
<accession>A0A1W1UES2</accession>
<keyword evidence="3 6" id="KW-0812">Transmembrane</keyword>
<protein>
    <submittedName>
        <fullName evidence="8">ABC-2 type transport system permease protein</fullName>
    </submittedName>
</protein>
<evidence type="ECO:0000256" key="3">
    <source>
        <dbReference type="ARBA" id="ARBA00022692"/>
    </source>
</evidence>
<evidence type="ECO:0000259" key="7">
    <source>
        <dbReference type="Pfam" id="PF12698"/>
    </source>
</evidence>
<feature type="transmembrane region" description="Helical" evidence="6">
    <location>
        <begin position="179"/>
        <end position="201"/>
    </location>
</feature>
<comment type="subcellular location">
    <subcellularLocation>
        <location evidence="1">Cell membrane</location>
        <topology evidence="1">Multi-pass membrane protein</topology>
    </subcellularLocation>
</comment>
<dbReference type="PANTHER" id="PTHR30294:SF29">
    <property type="entry name" value="MULTIDRUG ABC TRANSPORTER PERMEASE YBHS-RELATED"/>
    <property type="match status" value="1"/>
</dbReference>
<feature type="domain" description="ABC-2 type transporter transmembrane" evidence="7">
    <location>
        <begin position="17"/>
        <end position="368"/>
    </location>
</feature>
<dbReference type="GO" id="GO:0140359">
    <property type="term" value="F:ABC-type transporter activity"/>
    <property type="evidence" value="ECO:0007669"/>
    <property type="project" value="InterPro"/>
</dbReference>
<dbReference type="GO" id="GO:0005886">
    <property type="term" value="C:plasma membrane"/>
    <property type="evidence" value="ECO:0007669"/>
    <property type="project" value="UniProtKB-SubCell"/>
</dbReference>
<dbReference type="RefSeq" id="WP_084051894.1">
    <property type="nucleotide sequence ID" value="NZ_FWWT01000005.1"/>
</dbReference>
<dbReference type="Gene3D" id="3.40.1710.10">
    <property type="entry name" value="abc type-2 transporter like domain"/>
    <property type="match status" value="1"/>
</dbReference>
<dbReference type="AlphaFoldDB" id="A0A1W1UES2"/>
<keyword evidence="5 6" id="KW-0472">Membrane</keyword>
<dbReference type="InterPro" id="IPR051449">
    <property type="entry name" value="ABC-2_transporter_component"/>
</dbReference>
<feature type="transmembrane region" description="Helical" evidence="6">
    <location>
        <begin position="259"/>
        <end position="284"/>
    </location>
</feature>
<evidence type="ECO:0000256" key="6">
    <source>
        <dbReference type="SAM" id="Phobius"/>
    </source>
</evidence>
<keyword evidence="4 6" id="KW-1133">Transmembrane helix</keyword>
<keyword evidence="9" id="KW-1185">Reference proteome</keyword>
<organism evidence="8 9">
    <name type="scientific">Desulfonispora thiosulfatigenes DSM 11270</name>
    <dbReference type="NCBI Taxonomy" id="656914"/>
    <lineage>
        <taxon>Bacteria</taxon>
        <taxon>Bacillati</taxon>
        <taxon>Bacillota</taxon>
        <taxon>Clostridia</taxon>
        <taxon>Eubacteriales</taxon>
        <taxon>Peptococcaceae</taxon>
        <taxon>Desulfonispora</taxon>
    </lineage>
</organism>
<evidence type="ECO:0000256" key="5">
    <source>
        <dbReference type="ARBA" id="ARBA00023136"/>
    </source>
</evidence>
<evidence type="ECO:0000313" key="8">
    <source>
        <dbReference type="EMBL" id="SMB79596.1"/>
    </source>
</evidence>
<dbReference type="PANTHER" id="PTHR30294">
    <property type="entry name" value="MEMBRANE COMPONENT OF ABC TRANSPORTER YHHJ-RELATED"/>
    <property type="match status" value="1"/>
</dbReference>
<feature type="transmembrane region" description="Helical" evidence="6">
    <location>
        <begin position="291"/>
        <end position="309"/>
    </location>
</feature>
<feature type="transmembrane region" description="Helical" evidence="6">
    <location>
        <begin position="21"/>
        <end position="44"/>
    </location>
</feature>